<dbReference type="HOGENOM" id="CLU_036636_1_0_1"/>
<reference evidence="2 3" key="1">
    <citation type="journal article" date="2014" name="BMC Genomics">
        <title>Genome and secretome analysis of the hemibiotrophic fungal pathogen, Moniliophthora roreri, which causes frosty pod rot disease of cacao: mechanisms of the biotrophic and necrotrophic phases.</title>
        <authorList>
            <person name="Meinhardt L.W."/>
            <person name="Costa G.G.L."/>
            <person name="Thomazella D.P.T."/>
            <person name="Teixeira P.J.P.L."/>
            <person name="Carazzolle M.F."/>
            <person name="Schuster S.C."/>
            <person name="Carlson J.E."/>
            <person name="Guiltinan M.J."/>
            <person name="Mieczkowski P."/>
            <person name="Farmer A."/>
            <person name="Ramaraj T."/>
            <person name="Crozier J."/>
            <person name="Davis R.E."/>
            <person name="Shao J."/>
            <person name="Melnick R.L."/>
            <person name="Pereira G.A.G."/>
            <person name="Bailey B.A."/>
        </authorList>
    </citation>
    <scope>NUCLEOTIDE SEQUENCE [LARGE SCALE GENOMIC DNA]</scope>
    <source>
        <strain evidence="2 3">MCA 2997</strain>
    </source>
</reference>
<dbReference type="GO" id="GO:0006338">
    <property type="term" value="P:chromatin remodeling"/>
    <property type="evidence" value="ECO:0007669"/>
    <property type="project" value="UniProtKB-ARBA"/>
</dbReference>
<dbReference type="Pfam" id="PF24626">
    <property type="entry name" value="SH3_Tf2-1"/>
    <property type="match status" value="1"/>
</dbReference>
<proteinExistence type="predicted"/>
<dbReference type="Proteomes" id="UP000017559">
    <property type="component" value="Unassembled WGS sequence"/>
</dbReference>
<evidence type="ECO:0000313" key="3">
    <source>
        <dbReference type="Proteomes" id="UP000017559"/>
    </source>
</evidence>
<dbReference type="Gene3D" id="2.40.50.40">
    <property type="match status" value="1"/>
</dbReference>
<name>V2WNL6_MONRO</name>
<dbReference type="InterPro" id="IPR000953">
    <property type="entry name" value="Chromo/chromo_shadow_dom"/>
</dbReference>
<dbReference type="SUPFAM" id="SSF54160">
    <property type="entry name" value="Chromo domain-like"/>
    <property type="match status" value="1"/>
</dbReference>
<evidence type="ECO:0000259" key="1">
    <source>
        <dbReference type="PROSITE" id="PS50013"/>
    </source>
</evidence>
<dbReference type="CDD" id="cd18972">
    <property type="entry name" value="CD_POL_like"/>
    <property type="match status" value="1"/>
</dbReference>
<dbReference type="PROSITE" id="PS50013">
    <property type="entry name" value="CHROMO_2"/>
    <property type="match status" value="1"/>
</dbReference>
<keyword evidence="3" id="KW-1185">Reference proteome</keyword>
<dbReference type="EMBL" id="AWSO01001653">
    <property type="protein sequence ID" value="ESK83147.1"/>
    <property type="molecule type" value="Genomic_DNA"/>
</dbReference>
<dbReference type="InterPro" id="IPR023780">
    <property type="entry name" value="Chromo_domain"/>
</dbReference>
<dbReference type="OrthoDB" id="2273864at2759"/>
<dbReference type="Pfam" id="PF00385">
    <property type="entry name" value="Chromo"/>
    <property type="match status" value="1"/>
</dbReference>
<dbReference type="InterPro" id="IPR016197">
    <property type="entry name" value="Chromo-like_dom_sf"/>
</dbReference>
<evidence type="ECO:0000313" key="2">
    <source>
        <dbReference type="EMBL" id="ESK83147.1"/>
    </source>
</evidence>
<dbReference type="AlphaFoldDB" id="V2WNL6"/>
<protein>
    <recommendedName>
        <fullName evidence="1">Chromo domain-containing protein</fullName>
    </recommendedName>
</protein>
<gene>
    <name evidence="2" type="ORF">Moror_15006</name>
</gene>
<comment type="caution">
    <text evidence="2">The sequence shown here is derived from an EMBL/GenBank/DDBJ whole genome shotgun (WGS) entry which is preliminary data.</text>
</comment>
<sequence>MAMRYHPRPLPTIFERTDVPSVEKRLMELKQLREETSAMIEVARRRVIEQGKKKRGTFKKGQKVWLEGKNLDFRYPTKKLSPKREGLFEIEEVMGPVTYKLKLPRQWRIHPIFHIGLLSPYKETDEHGTNYLEPPPDIVEGHEEFEIEAIIGHKPRKDLKKFLVSWKGYDSSHNKWKKKAELEHAMELYLDQGSQTSNIHSQPLPSPPTGVEDPEQVHYSGPFTPSPFELLYLVNTGEHNNALRLGTAASPVHQITVDGLICLREQSAALDRIVQETNTYSANLAYNAMAGATGGLILQGPVTVPSLRMFAMQIQTVQNFGWHMQPMPNEFGTLPNWRANSSNESPPSPHPALVYLGHLIEPEGQPPFIPTTESPPPLQVQLPLFTQTHQAPPVTLILPRTLIRDLTTQSVWDDDDLIEASLNEPSTSPTNSDNMTDEVFEYLSALCAEW</sequence>
<dbReference type="InterPro" id="IPR056924">
    <property type="entry name" value="SH3_Tf2-1"/>
</dbReference>
<dbReference type="KEGG" id="mrr:Moror_15006"/>
<feature type="domain" description="Chromo" evidence="1">
    <location>
        <begin position="145"/>
        <end position="189"/>
    </location>
</feature>
<accession>V2WNL6</accession>
<dbReference type="SMART" id="SM00298">
    <property type="entry name" value="CHROMO"/>
    <property type="match status" value="1"/>
</dbReference>
<organism evidence="2 3">
    <name type="scientific">Moniliophthora roreri (strain MCA 2997)</name>
    <name type="common">Cocoa frosty pod rot fungus</name>
    <name type="synonym">Crinipellis roreri</name>
    <dbReference type="NCBI Taxonomy" id="1381753"/>
    <lineage>
        <taxon>Eukaryota</taxon>
        <taxon>Fungi</taxon>
        <taxon>Dikarya</taxon>
        <taxon>Basidiomycota</taxon>
        <taxon>Agaricomycotina</taxon>
        <taxon>Agaricomycetes</taxon>
        <taxon>Agaricomycetidae</taxon>
        <taxon>Agaricales</taxon>
        <taxon>Marasmiineae</taxon>
        <taxon>Marasmiaceae</taxon>
        <taxon>Moniliophthora</taxon>
    </lineage>
</organism>